<reference evidence="1" key="1">
    <citation type="journal article" date="2020" name="Nat. Commun.">
        <title>Large-scale genome sequencing of mycorrhizal fungi provides insights into the early evolution of symbiotic traits.</title>
        <authorList>
            <person name="Miyauchi S."/>
            <person name="Kiss E."/>
            <person name="Kuo A."/>
            <person name="Drula E."/>
            <person name="Kohler A."/>
            <person name="Sanchez-Garcia M."/>
            <person name="Morin E."/>
            <person name="Andreopoulos B."/>
            <person name="Barry K.W."/>
            <person name="Bonito G."/>
            <person name="Buee M."/>
            <person name="Carver A."/>
            <person name="Chen C."/>
            <person name="Cichocki N."/>
            <person name="Clum A."/>
            <person name="Culley D."/>
            <person name="Crous P.W."/>
            <person name="Fauchery L."/>
            <person name="Girlanda M."/>
            <person name="Hayes R.D."/>
            <person name="Keri Z."/>
            <person name="LaButti K."/>
            <person name="Lipzen A."/>
            <person name="Lombard V."/>
            <person name="Magnuson J."/>
            <person name="Maillard F."/>
            <person name="Murat C."/>
            <person name="Nolan M."/>
            <person name="Ohm R.A."/>
            <person name="Pangilinan J."/>
            <person name="Pereira M.F."/>
            <person name="Perotto S."/>
            <person name="Peter M."/>
            <person name="Pfister S."/>
            <person name="Riley R."/>
            <person name="Sitrit Y."/>
            <person name="Stielow J.B."/>
            <person name="Szollosi G."/>
            <person name="Zifcakova L."/>
            <person name="Stursova M."/>
            <person name="Spatafora J.W."/>
            <person name="Tedersoo L."/>
            <person name="Vaario L.M."/>
            <person name="Yamada A."/>
            <person name="Yan M."/>
            <person name="Wang P."/>
            <person name="Xu J."/>
            <person name="Bruns T."/>
            <person name="Baldrian P."/>
            <person name="Vilgalys R."/>
            <person name="Dunand C."/>
            <person name="Henrissat B."/>
            <person name="Grigoriev I.V."/>
            <person name="Hibbett D."/>
            <person name="Nagy L.G."/>
            <person name="Martin F.M."/>
        </authorList>
    </citation>
    <scope>NUCLEOTIDE SEQUENCE</scope>
    <source>
        <strain evidence="1">UP504</strain>
    </source>
</reference>
<comment type="caution">
    <text evidence="1">The sequence shown here is derived from an EMBL/GenBank/DDBJ whole genome shotgun (WGS) entry which is preliminary data.</text>
</comment>
<sequence>MVGLIKMMEVVGSKVLMDNANLTSSRSERWEIPHSKPVLTLIVEISGLLPRFCQPTYLRCTKALSEKGLKGLGPFACPCQYLGSPCDAELLPVAQQQHDPLGSLLQGYLAHLQLLLGITERNLLNLHREGWYIMGEVPEEESKEAESGGGRDIMKE</sequence>
<organism evidence="1 2">
    <name type="scientific">Hydnum rufescens UP504</name>
    <dbReference type="NCBI Taxonomy" id="1448309"/>
    <lineage>
        <taxon>Eukaryota</taxon>
        <taxon>Fungi</taxon>
        <taxon>Dikarya</taxon>
        <taxon>Basidiomycota</taxon>
        <taxon>Agaricomycotina</taxon>
        <taxon>Agaricomycetes</taxon>
        <taxon>Cantharellales</taxon>
        <taxon>Hydnaceae</taxon>
        <taxon>Hydnum</taxon>
    </lineage>
</organism>
<keyword evidence="2" id="KW-1185">Reference proteome</keyword>
<dbReference type="Proteomes" id="UP000886523">
    <property type="component" value="Unassembled WGS sequence"/>
</dbReference>
<accession>A0A9P6E129</accession>
<dbReference type="AlphaFoldDB" id="A0A9P6E129"/>
<evidence type="ECO:0000313" key="1">
    <source>
        <dbReference type="EMBL" id="KAF9518799.1"/>
    </source>
</evidence>
<gene>
    <name evidence="1" type="ORF">BS47DRAFT_1358659</name>
</gene>
<evidence type="ECO:0000313" key="2">
    <source>
        <dbReference type="Proteomes" id="UP000886523"/>
    </source>
</evidence>
<name>A0A9P6E129_9AGAM</name>
<protein>
    <submittedName>
        <fullName evidence="1">Uncharacterized protein</fullName>
    </submittedName>
</protein>
<proteinExistence type="predicted"/>
<dbReference type="EMBL" id="MU128922">
    <property type="protein sequence ID" value="KAF9518799.1"/>
    <property type="molecule type" value="Genomic_DNA"/>
</dbReference>